<dbReference type="InterPro" id="IPR013783">
    <property type="entry name" value="Ig-like_fold"/>
</dbReference>
<accession>Q90Z96</accession>
<feature type="non-terminal residue" evidence="1">
    <location>
        <position position="66"/>
    </location>
</feature>
<dbReference type="AlphaFoldDB" id="Q90Z96"/>
<proteinExistence type="evidence at transcript level"/>
<dbReference type="Gene3D" id="2.60.40.10">
    <property type="entry name" value="Immunoglobulins"/>
    <property type="match status" value="1"/>
</dbReference>
<gene>
    <name evidence="1" type="primary">nitr2</name>
</gene>
<reference evidence="1" key="1">
    <citation type="journal article" date="2001" name="Proc. Natl. Acad. Sci. U.S.A.">
        <title>Immune-type receptor genes in zebrafish share genetic and functional properties with genes encoded by the mammalian leukocyte receptor cluster.</title>
        <authorList>
            <person name="Yoder J.A."/>
            <person name="Mueller M.G."/>
            <person name="Wei S."/>
            <person name="Corliss B.C."/>
            <person name="Prather D.M."/>
            <person name="Willis T."/>
            <person name="Litman R.T."/>
            <person name="Djeu J.Y."/>
            <person name="Litman G.W."/>
        </authorList>
    </citation>
    <scope>NUCLEOTIDE SEQUENCE</scope>
</reference>
<protein>
    <submittedName>
        <fullName evidence="1">Novel immune-type receptor 2</fullName>
    </submittedName>
</protein>
<dbReference type="SUPFAM" id="SSF48726">
    <property type="entry name" value="Immunoglobulin"/>
    <property type="match status" value="1"/>
</dbReference>
<keyword evidence="1" id="KW-0675">Receptor</keyword>
<sequence length="66" mass="7387">AGDHSVYWFRHESAESPPAMIYTQESRSAQCERSSDLNSTEHKCIYNLPKTDQDPGIYYCAVAACG</sequence>
<feature type="non-terminal residue" evidence="1">
    <location>
        <position position="1"/>
    </location>
</feature>
<organism evidence="1">
    <name type="scientific">Devario aequipinnatus</name>
    <name type="common">Giant danio</name>
    <name type="synonym">Danio aequipinnatus</name>
    <dbReference type="NCBI Taxonomy" id="46778"/>
    <lineage>
        <taxon>Eukaryota</taxon>
        <taxon>Metazoa</taxon>
        <taxon>Chordata</taxon>
        <taxon>Craniata</taxon>
        <taxon>Vertebrata</taxon>
        <taxon>Euteleostomi</taxon>
        <taxon>Actinopterygii</taxon>
        <taxon>Neopterygii</taxon>
        <taxon>Teleostei</taxon>
        <taxon>Ostariophysi</taxon>
        <taxon>Cypriniformes</taxon>
        <taxon>Danionidae</taxon>
        <taxon>Danioninae</taxon>
        <taxon>Devario</taxon>
    </lineage>
</organism>
<dbReference type="EMBL" id="AF318391">
    <property type="protein sequence ID" value="AAK60103.1"/>
    <property type="molecule type" value="mRNA"/>
</dbReference>
<dbReference type="InterPro" id="IPR036179">
    <property type="entry name" value="Ig-like_dom_sf"/>
</dbReference>
<name>Q90Z96_DEVAE</name>
<evidence type="ECO:0000313" key="1">
    <source>
        <dbReference type="EMBL" id="AAK60103.1"/>
    </source>
</evidence>